<evidence type="ECO:0000256" key="1">
    <source>
        <dbReference type="ARBA" id="ARBA00004123"/>
    </source>
</evidence>
<feature type="region of interest" description="Disordered" evidence="6">
    <location>
        <begin position="1"/>
        <end position="86"/>
    </location>
</feature>
<reference evidence="7 8" key="1">
    <citation type="submission" date="2014-02" db="EMBL/GenBank/DDBJ databases">
        <title>Transposable element dynamics among asymbiotic and ectomycorrhizal Amanita fungi.</title>
        <authorList>
            <consortium name="DOE Joint Genome Institute"/>
            <person name="Hess J."/>
            <person name="Skrede I."/>
            <person name="Wolfe B."/>
            <person name="LaButti K."/>
            <person name="Ohm R.A."/>
            <person name="Grigoriev I.V."/>
            <person name="Pringle A."/>
        </authorList>
    </citation>
    <scope>NUCLEOTIDE SEQUENCE [LARGE SCALE GENOMIC DNA]</scope>
    <source>
        <strain evidence="7 8">SKay4041</strain>
    </source>
</reference>
<protein>
    <submittedName>
        <fullName evidence="7">Uncharacterized protein</fullName>
    </submittedName>
</protein>
<evidence type="ECO:0000256" key="3">
    <source>
        <dbReference type="ARBA" id="ARBA00022737"/>
    </source>
</evidence>
<dbReference type="GO" id="GO:0043124">
    <property type="term" value="P:negative regulation of canonical NF-kappaB signal transduction"/>
    <property type="evidence" value="ECO:0007669"/>
    <property type="project" value="InterPro"/>
</dbReference>
<feature type="region of interest" description="Disordered" evidence="6">
    <location>
        <begin position="186"/>
        <end position="217"/>
    </location>
</feature>
<organism evidence="7 8">
    <name type="scientific">Amanita thiersii Skay4041</name>
    <dbReference type="NCBI Taxonomy" id="703135"/>
    <lineage>
        <taxon>Eukaryota</taxon>
        <taxon>Fungi</taxon>
        <taxon>Dikarya</taxon>
        <taxon>Basidiomycota</taxon>
        <taxon>Agaricomycotina</taxon>
        <taxon>Agaricomycetes</taxon>
        <taxon>Agaricomycetidae</taxon>
        <taxon>Agaricales</taxon>
        <taxon>Pluteineae</taxon>
        <taxon>Amanitaceae</taxon>
        <taxon>Amanita</taxon>
    </lineage>
</organism>
<feature type="compositionally biased region" description="Basic residues" evidence="6">
    <location>
        <begin position="42"/>
        <end position="51"/>
    </location>
</feature>
<evidence type="ECO:0000313" key="8">
    <source>
        <dbReference type="Proteomes" id="UP000242287"/>
    </source>
</evidence>
<dbReference type="STRING" id="703135.A0A2A9NWI8"/>
<dbReference type="OrthoDB" id="412109at2759"/>
<dbReference type="PANTHER" id="PTHR15263:SF1">
    <property type="entry name" value="NF-KAPPA-B INHIBITOR-LIKE PROTEIN 1"/>
    <property type="match status" value="1"/>
</dbReference>
<dbReference type="InterPro" id="IPR038753">
    <property type="entry name" value="NFKBIL1"/>
</dbReference>
<evidence type="ECO:0000313" key="7">
    <source>
        <dbReference type="EMBL" id="PFH52130.1"/>
    </source>
</evidence>
<dbReference type="EMBL" id="KZ301981">
    <property type="protein sequence ID" value="PFH52130.1"/>
    <property type="molecule type" value="Genomic_DNA"/>
</dbReference>
<feature type="non-terminal residue" evidence="7">
    <location>
        <position position="362"/>
    </location>
</feature>
<evidence type="ECO:0000256" key="6">
    <source>
        <dbReference type="SAM" id="MobiDB-lite"/>
    </source>
</evidence>
<proteinExistence type="predicted"/>
<evidence type="ECO:0000256" key="2">
    <source>
        <dbReference type="ARBA" id="ARBA00022553"/>
    </source>
</evidence>
<keyword evidence="4" id="KW-0040">ANK repeat</keyword>
<feature type="compositionally biased region" description="Basic and acidic residues" evidence="6">
    <location>
        <begin position="1"/>
        <end position="14"/>
    </location>
</feature>
<dbReference type="PANTHER" id="PTHR15263">
    <property type="entry name" value="I-KAPPA-B-LIKE PROTEIN IKBL"/>
    <property type="match status" value="1"/>
</dbReference>
<name>A0A2A9NWI8_9AGAR</name>
<keyword evidence="3" id="KW-0677">Repeat</keyword>
<feature type="non-terminal residue" evidence="7">
    <location>
        <position position="1"/>
    </location>
</feature>
<keyword evidence="5" id="KW-0539">Nucleus</keyword>
<dbReference type="AlphaFoldDB" id="A0A2A9NWI8"/>
<evidence type="ECO:0000256" key="5">
    <source>
        <dbReference type="ARBA" id="ARBA00023242"/>
    </source>
</evidence>
<accession>A0A2A9NWI8</accession>
<evidence type="ECO:0000256" key="4">
    <source>
        <dbReference type="ARBA" id="ARBA00023043"/>
    </source>
</evidence>
<feature type="compositionally biased region" description="Basic residues" evidence="6">
    <location>
        <begin position="15"/>
        <end position="28"/>
    </location>
</feature>
<gene>
    <name evidence="7" type="ORF">AMATHDRAFT_132868</name>
</gene>
<dbReference type="GO" id="GO:0005634">
    <property type="term" value="C:nucleus"/>
    <property type="evidence" value="ECO:0007669"/>
    <property type="project" value="UniProtKB-SubCell"/>
</dbReference>
<sequence>KLHFKRTPEEEAAHKLRKKLKKKSKRKRTSCESDPDRCPSTSKRHSSRAGRKWTSSDEEFIPEDSRPGPSIRRHESHRSKYDATEVELDEQRFREKMFSQMDDEERLDSIEAQFNEFAHIPGRWKYGGGLRTGDFAYEAENIDYHSKADPRYMDDEEYAEWIRVGMYRLKHAEEYAEQERKKAARAARLAEEKAKKEESTRLEKAAEEDRKRKKSKREITLWSNAREQYDQRWKMMLSDDGYHQLTSSHGGLEFADIPWPIIDIYHENSKGVRHRNPARHLAPIRAENLTEEAITKFLISGGTEISLEPVPLKEKREKLREAMLRFHPDKFEGRFMKLIAEGEREEVREGIGCVARVLNGLL</sequence>
<dbReference type="Proteomes" id="UP000242287">
    <property type="component" value="Unassembled WGS sequence"/>
</dbReference>
<feature type="compositionally biased region" description="Basic and acidic residues" evidence="6">
    <location>
        <begin position="188"/>
        <end position="210"/>
    </location>
</feature>
<keyword evidence="8" id="KW-1185">Reference proteome</keyword>
<keyword evidence="2" id="KW-0597">Phosphoprotein</keyword>
<comment type="subcellular location">
    <subcellularLocation>
        <location evidence="1">Nucleus</location>
    </subcellularLocation>
</comment>